<dbReference type="Pfam" id="PF02803">
    <property type="entry name" value="Thiolase_C"/>
    <property type="match status" value="1"/>
</dbReference>
<evidence type="ECO:0000256" key="7">
    <source>
        <dbReference type="PIRSR" id="PIRSR000429-1"/>
    </source>
</evidence>
<proteinExistence type="inferred from homology"/>
<name>A0A077QW40_9BASI</name>
<feature type="domain" description="Thiolase C-terminal" evidence="10">
    <location>
        <begin position="287"/>
        <end position="402"/>
    </location>
</feature>
<dbReference type="FunFam" id="3.40.47.10:FF:000007">
    <property type="entry name" value="acetyl-CoA acetyltransferase, mitochondrial"/>
    <property type="match status" value="1"/>
</dbReference>
<dbReference type="GO" id="GO:0006635">
    <property type="term" value="P:fatty acid beta-oxidation"/>
    <property type="evidence" value="ECO:0007669"/>
    <property type="project" value="TreeGrafter"/>
</dbReference>
<keyword evidence="5" id="KW-0630">Potassium</keyword>
<dbReference type="InterPro" id="IPR020617">
    <property type="entry name" value="Thiolase_C"/>
</dbReference>
<dbReference type="PANTHER" id="PTHR18919:SF156">
    <property type="entry name" value="ACETYL-COA ACETYLTRANSFERASE, MITOCHONDRIAL"/>
    <property type="match status" value="1"/>
</dbReference>
<dbReference type="GO" id="GO:0005739">
    <property type="term" value="C:mitochondrion"/>
    <property type="evidence" value="ECO:0007669"/>
    <property type="project" value="TreeGrafter"/>
</dbReference>
<keyword evidence="6 8" id="KW-0012">Acyltransferase</keyword>
<protein>
    <recommendedName>
        <fullName evidence="2">acetyl-CoA C-acetyltransferase</fullName>
        <ecNumber evidence="2">2.3.1.9</ecNumber>
    </recommendedName>
</protein>
<dbReference type="InterPro" id="IPR020613">
    <property type="entry name" value="Thiolase_CS"/>
</dbReference>
<dbReference type="GO" id="GO:0003985">
    <property type="term" value="F:acetyl-CoA C-acetyltransferase activity"/>
    <property type="evidence" value="ECO:0007669"/>
    <property type="project" value="UniProtKB-EC"/>
</dbReference>
<reference evidence="11" key="1">
    <citation type="journal article" date="2014" name="Genome Biol. Evol.">
        <title>Gene Loss Rather Than Gene Gain Is Associated with a Host Jump from Monocots to Dicots in the Smut Fungus Melanopsichium pennsylvanicum.</title>
        <authorList>
            <person name="Sharma R."/>
            <person name="Mishra B."/>
            <person name="Runge F."/>
            <person name="Thines M."/>
        </authorList>
    </citation>
    <scope>NUCLEOTIDE SEQUENCE</scope>
    <source>
        <strain evidence="11">4</strain>
    </source>
</reference>
<evidence type="ECO:0000256" key="5">
    <source>
        <dbReference type="ARBA" id="ARBA00022958"/>
    </source>
</evidence>
<dbReference type="Pfam" id="PF00108">
    <property type="entry name" value="Thiolase_N"/>
    <property type="match status" value="1"/>
</dbReference>
<evidence type="ECO:0000256" key="3">
    <source>
        <dbReference type="ARBA" id="ARBA00022679"/>
    </source>
</evidence>
<dbReference type="SUPFAM" id="SSF53901">
    <property type="entry name" value="Thiolase-like"/>
    <property type="match status" value="2"/>
</dbReference>
<evidence type="ECO:0000259" key="10">
    <source>
        <dbReference type="Pfam" id="PF02803"/>
    </source>
</evidence>
<dbReference type="InterPro" id="IPR020615">
    <property type="entry name" value="Thiolase_acyl_enz_int_AS"/>
</dbReference>
<dbReference type="AlphaFoldDB" id="A0A077QW40"/>
<dbReference type="InterPro" id="IPR020616">
    <property type="entry name" value="Thiolase_N"/>
</dbReference>
<organism evidence="11">
    <name type="scientific">Melanopsichium pennsylvanicum 4</name>
    <dbReference type="NCBI Taxonomy" id="1398559"/>
    <lineage>
        <taxon>Eukaryota</taxon>
        <taxon>Fungi</taxon>
        <taxon>Dikarya</taxon>
        <taxon>Basidiomycota</taxon>
        <taxon>Ustilaginomycotina</taxon>
        <taxon>Ustilaginomycetes</taxon>
        <taxon>Ustilaginales</taxon>
        <taxon>Ustilaginaceae</taxon>
        <taxon>Melanopsichium</taxon>
    </lineage>
</organism>
<feature type="domain" description="Thiolase N-terminal" evidence="9">
    <location>
        <begin position="25"/>
        <end position="278"/>
    </location>
</feature>
<dbReference type="EC" id="2.3.1.9" evidence="2"/>
<evidence type="ECO:0000256" key="2">
    <source>
        <dbReference type="ARBA" id="ARBA00012705"/>
    </source>
</evidence>
<evidence type="ECO:0000259" key="9">
    <source>
        <dbReference type="Pfam" id="PF00108"/>
    </source>
</evidence>
<dbReference type="InterPro" id="IPR002155">
    <property type="entry name" value="Thiolase"/>
</dbReference>
<dbReference type="EMBL" id="HG529611">
    <property type="protein sequence ID" value="CDI54380.1"/>
    <property type="molecule type" value="Genomic_DNA"/>
</dbReference>
<dbReference type="PROSITE" id="PS00098">
    <property type="entry name" value="THIOLASE_1"/>
    <property type="match status" value="1"/>
</dbReference>
<dbReference type="CDD" id="cd00751">
    <property type="entry name" value="thiolase"/>
    <property type="match status" value="1"/>
</dbReference>
<dbReference type="GO" id="GO:0046872">
    <property type="term" value="F:metal ion binding"/>
    <property type="evidence" value="ECO:0007669"/>
    <property type="project" value="UniProtKB-KW"/>
</dbReference>
<dbReference type="InterPro" id="IPR016039">
    <property type="entry name" value="Thiolase-like"/>
</dbReference>
<evidence type="ECO:0000256" key="8">
    <source>
        <dbReference type="RuleBase" id="RU003557"/>
    </source>
</evidence>
<dbReference type="PANTHER" id="PTHR18919">
    <property type="entry name" value="ACETYL-COA C-ACYLTRANSFERASE"/>
    <property type="match status" value="1"/>
</dbReference>
<evidence type="ECO:0000256" key="6">
    <source>
        <dbReference type="ARBA" id="ARBA00023315"/>
    </source>
</evidence>
<dbReference type="PROSITE" id="PS00737">
    <property type="entry name" value="THIOLASE_2"/>
    <property type="match status" value="1"/>
</dbReference>
<evidence type="ECO:0000256" key="4">
    <source>
        <dbReference type="ARBA" id="ARBA00022723"/>
    </source>
</evidence>
<feature type="active site" description="Acyl-thioester intermediate" evidence="7">
    <location>
        <position position="109"/>
    </location>
</feature>
<dbReference type="Gene3D" id="3.40.47.10">
    <property type="match status" value="1"/>
</dbReference>
<feature type="active site" description="Proton acceptor" evidence="7">
    <location>
        <position position="393"/>
    </location>
</feature>
<feature type="active site" description="Proton acceptor" evidence="7">
    <location>
        <position position="365"/>
    </location>
</feature>
<sequence>MPAFYQTAVARLSQTARIMSQINDVFIVSAARTPIGSFNGVLKKATAPELGVVAVKAAIERAGLKPDQIEEVYMGNVLQANVGQAPARQVALKAGCPDSTEATTINKVCASGMKAISLAAQNIALGQRGVMVAGGMESMSNAPYYLPRGNTYGHVQALDSIVKDGLHDVYNQVAMGNCAENTAKKLSITREDQDNFAIESYRRSTEAWKANAFANEIAPVTLSDKKGEVVISEDEEFKNVKLEKIPTLRPVFDKNGTITAANASTLNDGASAVVLASEAECKKLGVKPLAKIVGFADAACAPIDFPIAPAYAIPKALERAGLTKDDISLFEINEAFSAVALANNKMLGLDASKVNVLGGGVSLGHPIGSSGSRIVVTLAHALKPGQYGCAGVCNGGGGASAMNSPF</sequence>
<dbReference type="PIRSF" id="PIRSF000429">
    <property type="entry name" value="Ac-CoA_Ac_transf"/>
    <property type="match status" value="1"/>
</dbReference>
<dbReference type="NCBIfam" id="TIGR01930">
    <property type="entry name" value="AcCoA-C-Actrans"/>
    <property type="match status" value="1"/>
</dbReference>
<evidence type="ECO:0000313" key="11">
    <source>
        <dbReference type="EMBL" id="CDI54380.1"/>
    </source>
</evidence>
<accession>A0A077QW40</accession>
<evidence type="ECO:0000256" key="1">
    <source>
        <dbReference type="ARBA" id="ARBA00010982"/>
    </source>
</evidence>
<keyword evidence="4" id="KW-0479">Metal-binding</keyword>
<keyword evidence="3 8" id="KW-0808">Transferase</keyword>
<comment type="similarity">
    <text evidence="1 8">Belongs to the thiolase-like superfamily. Thiolase family.</text>
</comment>